<sequence length="107" mass="12220">MNDPFVSHECEEICSRVRNCADRFKELCDDSQHISSDAEAFCRRAHPQHYKDYLESVRDAARMAVSWQNESRDDAVSHHQHDEAMIDECGDESFPASDPPGWNAAHA</sequence>
<dbReference type="OrthoDB" id="276288at2"/>
<organism evidence="2 3">
    <name type="scientific">Stieleria marina</name>
    <dbReference type="NCBI Taxonomy" id="1930275"/>
    <lineage>
        <taxon>Bacteria</taxon>
        <taxon>Pseudomonadati</taxon>
        <taxon>Planctomycetota</taxon>
        <taxon>Planctomycetia</taxon>
        <taxon>Pirellulales</taxon>
        <taxon>Pirellulaceae</taxon>
        <taxon>Stieleria</taxon>
    </lineage>
</organism>
<name>A0A517NZX1_9BACT</name>
<gene>
    <name evidence="2" type="ORF">K239x_46810</name>
</gene>
<accession>A0A517NZX1</accession>
<feature type="region of interest" description="Disordered" evidence="1">
    <location>
        <begin position="70"/>
        <end position="107"/>
    </location>
</feature>
<evidence type="ECO:0000256" key="1">
    <source>
        <dbReference type="SAM" id="MobiDB-lite"/>
    </source>
</evidence>
<reference evidence="2 3" key="1">
    <citation type="submission" date="2019-02" db="EMBL/GenBank/DDBJ databases">
        <title>Deep-cultivation of Planctomycetes and their phenomic and genomic characterization uncovers novel biology.</title>
        <authorList>
            <person name="Wiegand S."/>
            <person name="Jogler M."/>
            <person name="Boedeker C."/>
            <person name="Pinto D."/>
            <person name="Vollmers J."/>
            <person name="Rivas-Marin E."/>
            <person name="Kohn T."/>
            <person name="Peeters S.H."/>
            <person name="Heuer A."/>
            <person name="Rast P."/>
            <person name="Oberbeckmann S."/>
            <person name="Bunk B."/>
            <person name="Jeske O."/>
            <person name="Meyerdierks A."/>
            <person name="Storesund J.E."/>
            <person name="Kallscheuer N."/>
            <person name="Luecker S."/>
            <person name="Lage O.M."/>
            <person name="Pohl T."/>
            <person name="Merkel B.J."/>
            <person name="Hornburger P."/>
            <person name="Mueller R.-W."/>
            <person name="Bruemmer F."/>
            <person name="Labrenz M."/>
            <person name="Spormann A.M."/>
            <person name="Op den Camp H."/>
            <person name="Overmann J."/>
            <person name="Amann R."/>
            <person name="Jetten M.S.M."/>
            <person name="Mascher T."/>
            <person name="Medema M.H."/>
            <person name="Devos D.P."/>
            <person name="Kaster A.-K."/>
            <person name="Ovreas L."/>
            <person name="Rohde M."/>
            <person name="Galperin M.Y."/>
            <person name="Jogler C."/>
        </authorList>
    </citation>
    <scope>NUCLEOTIDE SEQUENCE [LARGE SCALE GENOMIC DNA]</scope>
    <source>
        <strain evidence="2 3">K23_9</strain>
    </source>
</reference>
<feature type="compositionally biased region" description="Basic and acidic residues" evidence="1">
    <location>
        <begin position="70"/>
        <end position="84"/>
    </location>
</feature>
<dbReference type="Proteomes" id="UP000319817">
    <property type="component" value="Chromosome"/>
</dbReference>
<protein>
    <submittedName>
        <fullName evidence="2">Uncharacterized protein</fullName>
    </submittedName>
</protein>
<dbReference type="EMBL" id="CP036526">
    <property type="protein sequence ID" value="QDT12669.1"/>
    <property type="molecule type" value="Genomic_DNA"/>
</dbReference>
<proteinExistence type="predicted"/>
<evidence type="ECO:0000313" key="2">
    <source>
        <dbReference type="EMBL" id="QDT12669.1"/>
    </source>
</evidence>
<keyword evidence="3" id="KW-1185">Reference proteome</keyword>
<dbReference type="RefSeq" id="WP_145420533.1">
    <property type="nucleotide sequence ID" value="NZ_CP036526.1"/>
</dbReference>
<dbReference type="AlphaFoldDB" id="A0A517NZX1"/>
<evidence type="ECO:0000313" key="3">
    <source>
        <dbReference type="Proteomes" id="UP000319817"/>
    </source>
</evidence>